<keyword evidence="2" id="KW-0268">Exocytosis</keyword>
<dbReference type="PROSITE" id="PS50297">
    <property type="entry name" value="ANK_REP_REGION"/>
    <property type="match status" value="4"/>
</dbReference>
<feature type="compositionally biased region" description="Polar residues" evidence="8">
    <location>
        <begin position="388"/>
        <end position="398"/>
    </location>
</feature>
<feature type="compositionally biased region" description="Polar residues" evidence="8">
    <location>
        <begin position="436"/>
        <end position="456"/>
    </location>
</feature>
<keyword evidence="4" id="KW-0677">Repeat</keyword>
<keyword evidence="3" id="KW-1052">Target cell membrane</keyword>
<evidence type="ECO:0000256" key="2">
    <source>
        <dbReference type="ARBA" id="ARBA00022483"/>
    </source>
</evidence>
<evidence type="ECO:0000313" key="10">
    <source>
        <dbReference type="Proteomes" id="UP001142055"/>
    </source>
</evidence>
<keyword evidence="5" id="KW-0638">Presynaptic neurotoxin</keyword>
<evidence type="ECO:0000256" key="7">
    <source>
        <dbReference type="PROSITE-ProRule" id="PRU00023"/>
    </source>
</evidence>
<dbReference type="Gene3D" id="1.25.40.20">
    <property type="entry name" value="Ankyrin repeat-containing domain"/>
    <property type="match status" value="2"/>
</dbReference>
<proteinExistence type="predicted"/>
<feature type="repeat" description="ANK" evidence="7">
    <location>
        <begin position="140"/>
        <end position="172"/>
    </location>
</feature>
<evidence type="ECO:0000256" key="5">
    <source>
        <dbReference type="ARBA" id="ARBA00023028"/>
    </source>
</evidence>
<keyword evidence="6" id="KW-0472">Membrane</keyword>
<dbReference type="GO" id="GO:0017020">
    <property type="term" value="F:myosin phosphatase regulator activity"/>
    <property type="evidence" value="ECO:0007669"/>
    <property type="project" value="TreeGrafter"/>
</dbReference>
<evidence type="ECO:0000256" key="1">
    <source>
        <dbReference type="ARBA" id="ARBA00004175"/>
    </source>
</evidence>
<reference evidence="9" key="1">
    <citation type="submission" date="2022-12" db="EMBL/GenBank/DDBJ databases">
        <title>Genome assemblies of Blomia tropicalis.</title>
        <authorList>
            <person name="Cui Y."/>
        </authorList>
    </citation>
    <scope>NUCLEOTIDE SEQUENCE</scope>
    <source>
        <tissue evidence="9">Adult mites</tissue>
    </source>
</reference>
<dbReference type="GO" id="GO:0044231">
    <property type="term" value="C:host cell presynaptic membrane"/>
    <property type="evidence" value="ECO:0007669"/>
    <property type="project" value="UniProtKB-KW"/>
</dbReference>
<dbReference type="FunFam" id="1.25.40.20:FF:000198">
    <property type="entry name" value="Myosin binding subunit, isoform P"/>
    <property type="match status" value="1"/>
</dbReference>
<dbReference type="InterPro" id="IPR051226">
    <property type="entry name" value="PP1_Regulatory_Subunit"/>
</dbReference>
<feature type="compositionally biased region" description="Polar residues" evidence="8">
    <location>
        <begin position="406"/>
        <end position="415"/>
    </location>
</feature>
<feature type="region of interest" description="Disordered" evidence="8">
    <location>
        <begin position="494"/>
        <end position="526"/>
    </location>
</feature>
<evidence type="ECO:0000256" key="6">
    <source>
        <dbReference type="ARBA" id="ARBA00023298"/>
    </source>
</evidence>
<dbReference type="GO" id="GO:0044218">
    <property type="term" value="C:other organism cell membrane"/>
    <property type="evidence" value="ECO:0007669"/>
    <property type="project" value="UniProtKB-KW"/>
</dbReference>
<dbReference type="PROSITE" id="PS50088">
    <property type="entry name" value="ANK_REPEAT"/>
    <property type="match status" value="4"/>
</dbReference>
<feature type="compositionally biased region" description="Basic and acidic residues" evidence="8">
    <location>
        <begin position="353"/>
        <end position="382"/>
    </location>
</feature>
<evidence type="ECO:0000313" key="9">
    <source>
        <dbReference type="EMBL" id="KAJ6221239.1"/>
    </source>
</evidence>
<keyword evidence="5" id="KW-0800">Toxin</keyword>
<feature type="region of interest" description="Disordered" evidence="8">
    <location>
        <begin position="28"/>
        <end position="63"/>
    </location>
</feature>
<feature type="region of interest" description="Disordered" evidence="8">
    <location>
        <begin position="558"/>
        <end position="590"/>
    </location>
</feature>
<keyword evidence="7" id="KW-0040">ANK repeat</keyword>
<organism evidence="9 10">
    <name type="scientific">Blomia tropicalis</name>
    <name type="common">Mite</name>
    <dbReference type="NCBI Taxonomy" id="40697"/>
    <lineage>
        <taxon>Eukaryota</taxon>
        <taxon>Metazoa</taxon>
        <taxon>Ecdysozoa</taxon>
        <taxon>Arthropoda</taxon>
        <taxon>Chelicerata</taxon>
        <taxon>Arachnida</taxon>
        <taxon>Acari</taxon>
        <taxon>Acariformes</taxon>
        <taxon>Sarcoptiformes</taxon>
        <taxon>Astigmata</taxon>
        <taxon>Glycyphagoidea</taxon>
        <taxon>Echimyopodidae</taxon>
        <taxon>Blomia</taxon>
    </lineage>
</organism>
<dbReference type="EMBL" id="JAPWDV010000002">
    <property type="protein sequence ID" value="KAJ6221239.1"/>
    <property type="molecule type" value="Genomic_DNA"/>
</dbReference>
<feature type="region of interest" description="Disordered" evidence="8">
    <location>
        <begin position="432"/>
        <end position="478"/>
    </location>
</feature>
<comment type="subcellular location">
    <subcellularLocation>
        <location evidence="1">Target cell membrane</location>
    </subcellularLocation>
</comment>
<dbReference type="SMART" id="SM00248">
    <property type="entry name" value="ANK"/>
    <property type="match status" value="4"/>
</dbReference>
<name>A0A9Q0M9D9_BLOTA</name>
<dbReference type="AlphaFoldDB" id="A0A9Q0M9D9"/>
<keyword evidence="5" id="KW-0528">Neurotoxin</keyword>
<evidence type="ECO:0000256" key="4">
    <source>
        <dbReference type="ARBA" id="ARBA00022737"/>
    </source>
</evidence>
<feature type="repeat" description="ANK" evidence="7">
    <location>
        <begin position="268"/>
        <end position="300"/>
    </location>
</feature>
<dbReference type="InterPro" id="IPR036770">
    <property type="entry name" value="Ankyrin_rpt-contain_sf"/>
</dbReference>
<protein>
    <submittedName>
        <fullName evidence="9">Uncharacterized protein</fullName>
    </submittedName>
</protein>
<dbReference type="PANTHER" id="PTHR24179:SF29">
    <property type="entry name" value="LD46604P"/>
    <property type="match status" value="1"/>
</dbReference>
<gene>
    <name evidence="9" type="ORF">RDWZM_007051</name>
</gene>
<dbReference type="GO" id="GO:0005737">
    <property type="term" value="C:cytoplasm"/>
    <property type="evidence" value="ECO:0007669"/>
    <property type="project" value="TreeGrafter"/>
</dbReference>
<evidence type="ECO:0000256" key="8">
    <source>
        <dbReference type="SAM" id="MobiDB-lite"/>
    </source>
</evidence>
<keyword evidence="6" id="KW-1053">Target membrane</keyword>
<dbReference type="PRINTS" id="PR01415">
    <property type="entry name" value="ANKYRIN"/>
</dbReference>
<comment type="caution">
    <text evidence="9">The sequence shown here is derived from an EMBL/GenBank/DDBJ whole genome shotgun (WGS) entry which is preliminary data.</text>
</comment>
<evidence type="ECO:0000256" key="3">
    <source>
        <dbReference type="ARBA" id="ARBA00022537"/>
    </source>
</evidence>
<dbReference type="Pfam" id="PF12796">
    <property type="entry name" value="Ank_2"/>
    <property type="match status" value="2"/>
</dbReference>
<dbReference type="Proteomes" id="UP001142055">
    <property type="component" value="Chromosome 2"/>
</dbReference>
<sequence length="623" mass="70491">MAEHADLISEMPFLEKLNTEERLKLARKRRSQQLKKFQQREKEYTLLNKRKRQDSEQDGTNSGKKNLVYKVHFVPSVMLLEAATRNDVEEVKRLLMLGVSPDSTNEDGLTALHQCCIDNCEEMMLLLIEFGANVNAKDSEQWTPLHAAATCGHLHLIKILIEKGADLLAVNADGNMPYDICEDEQTLDYIESEMAKRGVTQELIDETRALTENQMLDDMRLLAVNGYDLNYKDEQGATPLHIAASNGFMSVVEFLLDSNVSTDECDGDLWQPIHAAACWGHIDVIEYLVQNGADLDAKTKNGETPFDICEDPDLKSRILQLRSEMESKRAVNSSRLRRSHSQNTRTHSIRRTSIREKSQIAKREAIEEARIWHDSIDPHNNEDDTDAENPQTQPQTYYSHHEYNGNGKQTGNMNESPIDLNAIDFKMSESPMEVDGQTSSFHPHHSQSSYTANGYNERSVDVPPYHQQQQQQQKVMTTATKKTEIQSIESYYNTSNSNYYNNETNNPYRDQTQNGSKTSNSVESDPVKVEIHVTVNTNSNSSANQMVNYNMPNTTATTTTTANSNHHTNGNHSNGNNTPNINNNNNGTGTLIDLKKQRSEKHRNSLNNIYPERMVMKTSTSAS</sequence>
<dbReference type="InterPro" id="IPR002110">
    <property type="entry name" value="Ankyrin_rpt"/>
</dbReference>
<dbReference type="GO" id="GO:0006887">
    <property type="term" value="P:exocytosis"/>
    <property type="evidence" value="ECO:0007669"/>
    <property type="project" value="UniProtKB-KW"/>
</dbReference>
<feature type="compositionally biased region" description="Low complexity" evidence="8">
    <location>
        <begin position="494"/>
        <end position="506"/>
    </location>
</feature>
<dbReference type="SUPFAM" id="SSF48403">
    <property type="entry name" value="Ankyrin repeat"/>
    <property type="match status" value="1"/>
</dbReference>
<feature type="compositionally biased region" description="Polar residues" evidence="8">
    <location>
        <begin position="507"/>
        <end position="523"/>
    </location>
</feature>
<dbReference type="GO" id="GO:0004857">
    <property type="term" value="F:enzyme inhibitor activity"/>
    <property type="evidence" value="ECO:0007669"/>
    <property type="project" value="TreeGrafter"/>
</dbReference>
<keyword evidence="10" id="KW-1185">Reference proteome</keyword>
<accession>A0A9Q0M9D9</accession>
<feature type="region of interest" description="Disordered" evidence="8">
    <location>
        <begin position="325"/>
        <end position="415"/>
    </location>
</feature>
<dbReference type="PANTHER" id="PTHR24179">
    <property type="entry name" value="PROTEIN PHOSPHATASE 1 REGULATORY SUBUNIT 12"/>
    <property type="match status" value="1"/>
</dbReference>
<dbReference type="OMA" id="CCIDNCE"/>
<feature type="repeat" description="ANK" evidence="7">
    <location>
        <begin position="107"/>
        <end position="139"/>
    </location>
</feature>
<feature type="repeat" description="ANK" evidence="7">
    <location>
        <begin position="235"/>
        <end position="267"/>
    </location>
</feature>